<comment type="caution">
    <text evidence="2">The sequence shown here is derived from an EMBL/GenBank/DDBJ whole genome shotgun (WGS) entry which is preliminary data.</text>
</comment>
<dbReference type="CDD" id="cd04301">
    <property type="entry name" value="NAT_SF"/>
    <property type="match status" value="1"/>
</dbReference>
<dbReference type="InterPro" id="IPR016181">
    <property type="entry name" value="Acyl_CoA_acyltransferase"/>
</dbReference>
<reference evidence="2" key="1">
    <citation type="submission" date="2020-01" db="EMBL/GenBank/DDBJ databases">
        <title>Identification and distribution of gene clusters putatively required for synthesis of sphingolipid metabolism inhibitors in phylogenetically diverse species of the filamentous fungus Fusarium.</title>
        <authorList>
            <person name="Kim H.-S."/>
            <person name="Busman M."/>
            <person name="Brown D.W."/>
            <person name="Divon H."/>
            <person name="Uhlig S."/>
            <person name="Proctor R.H."/>
        </authorList>
    </citation>
    <scope>NUCLEOTIDE SEQUENCE</scope>
    <source>
        <strain evidence="2">NRRL 31653</strain>
    </source>
</reference>
<dbReference type="EMBL" id="LUFC02000598">
    <property type="protein sequence ID" value="KAF4495902.1"/>
    <property type="molecule type" value="Genomic_DNA"/>
</dbReference>
<dbReference type="InterPro" id="IPR052523">
    <property type="entry name" value="Trichothecene_AcTrans"/>
</dbReference>
<dbReference type="AlphaFoldDB" id="A0A9P5B6L1"/>
<name>A0A9P5B6L1_9HYPO</name>
<evidence type="ECO:0000259" key="1">
    <source>
        <dbReference type="Pfam" id="PF00583"/>
    </source>
</evidence>
<gene>
    <name evidence="2" type="ORF">FAGAP_7979</name>
</gene>
<dbReference type="Gene3D" id="3.40.630.30">
    <property type="match status" value="1"/>
</dbReference>
<dbReference type="Pfam" id="PF00583">
    <property type="entry name" value="Acetyltransf_1"/>
    <property type="match status" value="1"/>
</dbReference>
<protein>
    <submittedName>
        <fullName evidence="2">GNAT family acetyltransferase</fullName>
    </submittedName>
</protein>
<dbReference type="Proteomes" id="UP000737391">
    <property type="component" value="Unassembled WGS sequence"/>
</dbReference>
<feature type="domain" description="N-acetyltransferase" evidence="1">
    <location>
        <begin position="145"/>
        <end position="181"/>
    </location>
</feature>
<dbReference type="OrthoDB" id="4738875at2759"/>
<dbReference type="GO" id="GO:0016747">
    <property type="term" value="F:acyltransferase activity, transferring groups other than amino-acyl groups"/>
    <property type="evidence" value="ECO:0007669"/>
    <property type="project" value="InterPro"/>
</dbReference>
<evidence type="ECO:0000313" key="3">
    <source>
        <dbReference type="Proteomes" id="UP000737391"/>
    </source>
</evidence>
<dbReference type="PANTHER" id="PTHR42791">
    <property type="entry name" value="GNAT FAMILY ACETYLTRANSFERASE"/>
    <property type="match status" value="1"/>
</dbReference>
<dbReference type="InterPro" id="IPR000182">
    <property type="entry name" value="GNAT_dom"/>
</dbReference>
<dbReference type="SUPFAM" id="SSF55729">
    <property type="entry name" value="Acyl-CoA N-acyltransferases (Nat)"/>
    <property type="match status" value="1"/>
</dbReference>
<accession>A0A9P5B6L1</accession>
<keyword evidence="3" id="KW-1185">Reference proteome</keyword>
<evidence type="ECO:0000313" key="2">
    <source>
        <dbReference type="EMBL" id="KAF4495902.1"/>
    </source>
</evidence>
<dbReference type="PANTHER" id="PTHR42791:SF2">
    <property type="entry name" value="N-ACETYLTRANSFERASE DOMAIN-CONTAINING PROTEIN"/>
    <property type="match status" value="1"/>
</dbReference>
<proteinExistence type="predicted"/>
<sequence>MAVRLAKASDLAATSRIASRGFSLSPWNAFYRLFATAYPQDVEKSYLREQQEALGDQNKLFTVVELQAEAQDAKQVVGFVIWSYAQQQERKSDTAAIDLADEKGSWPHPIADRHHSLTEPDRSVDPYRASILFSATESAVQKYLGGHMELDNMAVDPDHFRKGYGTLLCRHGMEITREDNIPVGVIAAELGMKLYESLGCACTAKVSLTDGRPGEDASVDFLVQEWNSKDN</sequence>
<organism evidence="2 3">
    <name type="scientific">Fusarium agapanthi</name>
    <dbReference type="NCBI Taxonomy" id="1803897"/>
    <lineage>
        <taxon>Eukaryota</taxon>
        <taxon>Fungi</taxon>
        <taxon>Dikarya</taxon>
        <taxon>Ascomycota</taxon>
        <taxon>Pezizomycotina</taxon>
        <taxon>Sordariomycetes</taxon>
        <taxon>Hypocreomycetidae</taxon>
        <taxon>Hypocreales</taxon>
        <taxon>Nectriaceae</taxon>
        <taxon>Fusarium</taxon>
        <taxon>Fusarium fujikuroi species complex</taxon>
    </lineage>
</organism>